<reference evidence="2 3" key="1">
    <citation type="submission" date="2024-03" db="EMBL/GenBank/DDBJ databases">
        <title>The genome assembly and annotation of the cricket Gryllus longicercus Weissman &amp; Gray.</title>
        <authorList>
            <person name="Szrajer S."/>
            <person name="Gray D."/>
            <person name="Ylla G."/>
        </authorList>
    </citation>
    <scope>NUCLEOTIDE SEQUENCE [LARGE SCALE GENOMIC DNA]</scope>
    <source>
        <strain evidence="2">DAG 2021-001</strain>
        <tissue evidence="2">Whole body minus gut</tissue>
    </source>
</reference>
<evidence type="ECO:0000313" key="2">
    <source>
        <dbReference type="EMBL" id="KAK7872642.1"/>
    </source>
</evidence>
<dbReference type="AlphaFoldDB" id="A0AAN9W7U9"/>
<protein>
    <submittedName>
        <fullName evidence="2">Uncharacterized protein</fullName>
    </submittedName>
</protein>
<feature type="region of interest" description="Disordered" evidence="1">
    <location>
        <begin position="1"/>
        <end position="48"/>
    </location>
</feature>
<comment type="caution">
    <text evidence="2">The sequence shown here is derived from an EMBL/GenBank/DDBJ whole genome shotgun (WGS) entry which is preliminary data.</text>
</comment>
<dbReference type="EMBL" id="JAZDUA010000021">
    <property type="protein sequence ID" value="KAK7872642.1"/>
    <property type="molecule type" value="Genomic_DNA"/>
</dbReference>
<evidence type="ECO:0000313" key="3">
    <source>
        <dbReference type="Proteomes" id="UP001378592"/>
    </source>
</evidence>
<name>A0AAN9W7U9_9ORTH</name>
<gene>
    <name evidence="2" type="ORF">R5R35_002641</name>
</gene>
<proteinExistence type="predicted"/>
<sequence length="101" mass="11008">MRWWQATRPSGGGGGLRRGAEPGLTTAPAPSSLPRPPSNYREQRAELDLDRRVAARRVRDGKRRLRVEGHGRAGAGVVHRPCTKSSEPRSRTGSCSWPAAL</sequence>
<dbReference type="Proteomes" id="UP001378592">
    <property type="component" value="Unassembled WGS sequence"/>
</dbReference>
<organism evidence="2 3">
    <name type="scientific">Gryllus longicercus</name>
    <dbReference type="NCBI Taxonomy" id="2509291"/>
    <lineage>
        <taxon>Eukaryota</taxon>
        <taxon>Metazoa</taxon>
        <taxon>Ecdysozoa</taxon>
        <taxon>Arthropoda</taxon>
        <taxon>Hexapoda</taxon>
        <taxon>Insecta</taxon>
        <taxon>Pterygota</taxon>
        <taxon>Neoptera</taxon>
        <taxon>Polyneoptera</taxon>
        <taxon>Orthoptera</taxon>
        <taxon>Ensifera</taxon>
        <taxon>Gryllidea</taxon>
        <taxon>Grylloidea</taxon>
        <taxon>Gryllidae</taxon>
        <taxon>Gryllinae</taxon>
        <taxon>Gryllus</taxon>
    </lineage>
</organism>
<accession>A0AAN9W7U9</accession>
<evidence type="ECO:0000256" key="1">
    <source>
        <dbReference type="SAM" id="MobiDB-lite"/>
    </source>
</evidence>
<keyword evidence="3" id="KW-1185">Reference proteome</keyword>
<feature type="region of interest" description="Disordered" evidence="1">
    <location>
        <begin position="61"/>
        <end position="101"/>
    </location>
</feature>